<feature type="binding site" evidence="6">
    <location>
        <position position="11"/>
    </location>
    <ligand>
        <name>Mg(2+)</name>
        <dbReference type="ChEBI" id="CHEBI:18420"/>
    </ligand>
</feature>
<evidence type="ECO:0000256" key="6">
    <source>
        <dbReference type="HAMAP-Rule" id="MF_00265"/>
    </source>
</evidence>
<dbReference type="RefSeq" id="WP_133413869.1">
    <property type="nucleotide sequence ID" value="NZ_CALTXN010000003.1"/>
</dbReference>
<evidence type="ECO:0000313" key="8">
    <source>
        <dbReference type="EMBL" id="TDL08422.1"/>
    </source>
</evidence>
<evidence type="ECO:0000313" key="9">
    <source>
        <dbReference type="Proteomes" id="UP000294952"/>
    </source>
</evidence>
<feature type="binding site" evidence="6">
    <location>
        <position position="111"/>
    </location>
    <ligand>
        <name>Mg(2+)</name>
        <dbReference type="ChEBI" id="CHEBI:18420"/>
    </ligand>
</feature>
<reference evidence="8 9" key="1">
    <citation type="submission" date="2019-01" db="EMBL/GenBank/DDBJ databases">
        <title>High-quality-draft genome sequences of five non-tuberculosis mycobacteriaceae isolated from a nosocomial environment.</title>
        <authorList>
            <person name="Tiago I."/>
            <person name="Alarico S."/>
            <person name="Pereira S.G."/>
            <person name="Coelho C."/>
            <person name="Maranha A."/>
            <person name="Empadinhas N."/>
        </authorList>
    </citation>
    <scope>NUCLEOTIDE SEQUENCE [LARGE SCALE GENOMIC DNA]</scope>
    <source>
        <strain evidence="8 9">22DIII</strain>
    </source>
</reference>
<keyword evidence="6" id="KW-0800">Toxin</keyword>
<dbReference type="GO" id="GO:0090729">
    <property type="term" value="F:toxin activity"/>
    <property type="evidence" value="ECO:0007669"/>
    <property type="project" value="UniProtKB-KW"/>
</dbReference>
<dbReference type="InterPro" id="IPR002716">
    <property type="entry name" value="PIN_dom"/>
</dbReference>
<evidence type="ECO:0000256" key="2">
    <source>
        <dbReference type="ARBA" id="ARBA00022722"/>
    </source>
</evidence>
<dbReference type="GO" id="GO:0016787">
    <property type="term" value="F:hydrolase activity"/>
    <property type="evidence" value="ECO:0007669"/>
    <property type="project" value="UniProtKB-KW"/>
</dbReference>
<gene>
    <name evidence="6" type="primary">vapC</name>
    <name evidence="8" type="ORF">EUA04_13345</name>
</gene>
<dbReference type="GO" id="GO:0000287">
    <property type="term" value="F:magnesium ion binding"/>
    <property type="evidence" value="ECO:0007669"/>
    <property type="project" value="UniProtKB-UniRule"/>
</dbReference>
<protein>
    <recommendedName>
        <fullName evidence="6">Ribonuclease VapC</fullName>
        <shortName evidence="6">RNase VapC</shortName>
        <ecNumber evidence="6">3.1.-.-</ecNumber>
    </recommendedName>
    <alternativeName>
        <fullName evidence="6">Toxin VapC</fullName>
    </alternativeName>
</protein>
<dbReference type="AlphaFoldDB" id="A0A4R5X6I8"/>
<proteinExistence type="inferred from homology"/>
<dbReference type="HAMAP" id="MF_00265">
    <property type="entry name" value="VapC_Nob1"/>
    <property type="match status" value="1"/>
</dbReference>
<keyword evidence="1 6" id="KW-1277">Toxin-antitoxin system</keyword>
<dbReference type="InterPro" id="IPR022907">
    <property type="entry name" value="VapC_family"/>
</dbReference>
<accession>A0A4R5X6I8</accession>
<dbReference type="SUPFAM" id="SSF88723">
    <property type="entry name" value="PIN domain-like"/>
    <property type="match status" value="1"/>
</dbReference>
<comment type="caution">
    <text evidence="8">The sequence shown here is derived from an EMBL/GenBank/DDBJ whole genome shotgun (WGS) entry which is preliminary data.</text>
</comment>
<feature type="domain" description="PIN" evidence="7">
    <location>
        <begin position="9"/>
        <end position="134"/>
    </location>
</feature>
<sequence>MADQFKRVAVDTSVVLDYLLDEDTELADRAEYLLAGHADRHTVVLPAIVIAEIGGAPSVRGDHIPKPERQRRITRAMEWIRNSNFVVAEISERTARRAADIAVEYGLKGPDAAILASAEEWACDRLYARDDDLLKCNGQFAFTISEPDDPPEPEPNLFTL</sequence>
<evidence type="ECO:0000256" key="4">
    <source>
        <dbReference type="ARBA" id="ARBA00022801"/>
    </source>
</evidence>
<dbReference type="Pfam" id="PF01850">
    <property type="entry name" value="PIN"/>
    <property type="match status" value="1"/>
</dbReference>
<keyword evidence="5 6" id="KW-0460">Magnesium</keyword>
<comment type="cofactor">
    <cofactor evidence="6">
        <name>Mg(2+)</name>
        <dbReference type="ChEBI" id="CHEBI:18420"/>
    </cofactor>
</comment>
<dbReference type="EMBL" id="SDLP01000003">
    <property type="protein sequence ID" value="TDL08422.1"/>
    <property type="molecule type" value="Genomic_DNA"/>
</dbReference>
<evidence type="ECO:0000259" key="7">
    <source>
        <dbReference type="Pfam" id="PF01850"/>
    </source>
</evidence>
<comment type="similarity">
    <text evidence="6">Belongs to the PINc/VapC protein family.</text>
</comment>
<evidence type="ECO:0000256" key="5">
    <source>
        <dbReference type="ARBA" id="ARBA00022842"/>
    </source>
</evidence>
<comment type="function">
    <text evidence="6">Toxic component of a toxin-antitoxin (TA) system. An RNase.</text>
</comment>
<dbReference type="Gene3D" id="3.40.50.1010">
    <property type="entry name" value="5'-nuclease"/>
    <property type="match status" value="1"/>
</dbReference>
<organism evidence="8 9">
    <name type="scientific">Mycolicibacterium obuense</name>
    <dbReference type="NCBI Taxonomy" id="1807"/>
    <lineage>
        <taxon>Bacteria</taxon>
        <taxon>Bacillati</taxon>
        <taxon>Actinomycetota</taxon>
        <taxon>Actinomycetes</taxon>
        <taxon>Mycobacteriales</taxon>
        <taxon>Mycobacteriaceae</taxon>
        <taxon>Mycolicibacterium</taxon>
    </lineage>
</organism>
<dbReference type="EC" id="3.1.-.-" evidence="6"/>
<dbReference type="GO" id="GO:0004540">
    <property type="term" value="F:RNA nuclease activity"/>
    <property type="evidence" value="ECO:0007669"/>
    <property type="project" value="InterPro"/>
</dbReference>
<name>A0A4R5X6I8_9MYCO</name>
<evidence type="ECO:0000256" key="1">
    <source>
        <dbReference type="ARBA" id="ARBA00022649"/>
    </source>
</evidence>
<dbReference type="Proteomes" id="UP000294952">
    <property type="component" value="Unassembled WGS sequence"/>
</dbReference>
<keyword evidence="4 6" id="KW-0378">Hydrolase</keyword>
<dbReference type="InterPro" id="IPR029060">
    <property type="entry name" value="PIN-like_dom_sf"/>
</dbReference>
<evidence type="ECO:0000256" key="3">
    <source>
        <dbReference type="ARBA" id="ARBA00022723"/>
    </source>
</evidence>
<keyword evidence="3 6" id="KW-0479">Metal-binding</keyword>
<keyword evidence="2 6" id="KW-0540">Nuclease</keyword>